<feature type="region of interest" description="Disordered" evidence="1">
    <location>
        <begin position="13"/>
        <end position="32"/>
    </location>
</feature>
<dbReference type="EMBL" id="MCGQ01000120">
    <property type="protein sequence ID" value="OXY85585.1"/>
    <property type="molecule type" value="Genomic_DNA"/>
</dbReference>
<organism evidence="2 3">
    <name type="scientific">Streptomyces diastatochromogenes</name>
    <dbReference type="NCBI Taxonomy" id="42236"/>
    <lineage>
        <taxon>Bacteria</taxon>
        <taxon>Bacillati</taxon>
        <taxon>Actinomycetota</taxon>
        <taxon>Actinomycetes</taxon>
        <taxon>Kitasatosporales</taxon>
        <taxon>Streptomycetaceae</taxon>
        <taxon>Streptomyces</taxon>
    </lineage>
</organism>
<proteinExistence type="predicted"/>
<evidence type="ECO:0000313" key="2">
    <source>
        <dbReference type="EMBL" id="OXY85585.1"/>
    </source>
</evidence>
<name>A0A233RQC8_STRDA</name>
<comment type="caution">
    <text evidence="2">The sequence shown here is derived from an EMBL/GenBank/DDBJ whole genome shotgun (WGS) entry which is preliminary data.</text>
</comment>
<accession>A0A233RQC8</accession>
<evidence type="ECO:0000256" key="1">
    <source>
        <dbReference type="SAM" id="MobiDB-lite"/>
    </source>
</evidence>
<gene>
    <name evidence="2" type="ORF">BEK98_45605</name>
</gene>
<reference evidence="2 3" key="1">
    <citation type="submission" date="2016-07" db="EMBL/GenBank/DDBJ databases">
        <title>Draft genome of Streptomyces diastatochromogenes.</title>
        <authorList>
            <person name="Podduturi R."/>
            <person name="Lukassen M.B."/>
            <person name="Clausen N."/>
            <person name="Nielsen J.L."/>
            <person name="Jorgensen N.O."/>
        </authorList>
    </citation>
    <scope>NUCLEOTIDE SEQUENCE [LARGE SCALE GENOMIC DNA]</scope>
    <source>
        <strain evidence="2 3">DSM 40608</strain>
    </source>
</reference>
<evidence type="ECO:0000313" key="3">
    <source>
        <dbReference type="Proteomes" id="UP000215483"/>
    </source>
</evidence>
<dbReference type="Proteomes" id="UP000215483">
    <property type="component" value="Unassembled WGS sequence"/>
</dbReference>
<dbReference type="AlphaFoldDB" id="A0A233RQC8"/>
<sequence>MLLPLLEMTVRFASPARSPSHHAPHPRPDTAEERYTTWAGRYSQKPTVVIQLIKETSGQEHALRTWTAQGETASENK</sequence>
<protein>
    <submittedName>
        <fullName evidence="2">Uncharacterized protein</fullName>
    </submittedName>
</protein>
<keyword evidence="3" id="KW-1185">Reference proteome</keyword>